<name>A0A418VFK8_9DEIO</name>
<sequence length="802" mass="82843">MTTVGTARFIITGDHAQALQAVQQVAQIARKQLEGLKVTPTFTGFQAELKRQIQAVQAQVAVTLKPVNQKQVDTALQKLQDSKTVTVGVNLDVKGDVAQRVAEIKAKLAELRSTTQDVLKIDTSAVERVIADLKTQVADLRAIHSKIPTQQNPNLPGQGGGGGGPPNPLQGLRNDLKAGSIDLQGFEGALARLQTTLRGDIAALQSLGVLTQQESRHAAQLTAALASVNAEINKNSITKLRGDLAGARTAFEQAIGAAGRFNFTGQRQATQAYEAQLAQLQARIRSVGAQAGITQADLRGLNGLTQQLASQRNAINGLFSPVGFSGGIVNALKSLPQFAAQMGGSLGAAFSGVTQLSGGLGGLAAAAGPVGIAIGAVVTALAGLATGLSKAIAQAEEFQVGMGKISTLTDKFPQQLGDVGQGILKMSADLGKSQTDLQNGMYDILGAGVKGTESMSQALGLLQTSAKLAVAGATDTKTATDVLTSSLNAYGLGADKANAASNKLFQAVLDGKMEFGQLAQSLGMVTPLAAQAGVSFDEVLAALAAMTKQGIKPATAVEYLRSALTNIVKPSEQAAGQAKAIGLQFDAAALKSKGFTAFMQDLMAKSKGNSAVLARLIGDVGGLTAVMALGSGGMKSYTDILGKVENATNTTDVAYQKATNNARHSQEQLSASWKVLLTVVGTPFLEAKKNIIDFTTSVVRNLTDIIQTGRGVPASFLLWRDTVQTAVAPLAGFIKDAFNVIAVAWNSVLKPVLTALWQIWLVIQTAVVTALGVVLNVVRGAISGIAGFVGGWSAASPEAARA</sequence>
<evidence type="ECO:0000313" key="6">
    <source>
        <dbReference type="Proteomes" id="UP000286287"/>
    </source>
</evidence>
<keyword evidence="6" id="KW-1185">Reference proteome</keyword>
<dbReference type="AlphaFoldDB" id="A0A418VFK8"/>
<gene>
    <name evidence="5" type="ORF">D3875_02665</name>
</gene>
<dbReference type="Proteomes" id="UP000286287">
    <property type="component" value="Unassembled WGS sequence"/>
</dbReference>
<dbReference type="EMBL" id="QYUJ01000008">
    <property type="protein sequence ID" value="RJF74915.1"/>
    <property type="molecule type" value="Genomic_DNA"/>
</dbReference>
<keyword evidence="3" id="KW-1133">Transmembrane helix</keyword>
<proteinExistence type="predicted"/>
<evidence type="ECO:0000256" key="1">
    <source>
        <dbReference type="ARBA" id="ARBA00022612"/>
    </source>
</evidence>
<evidence type="ECO:0000259" key="4">
    <source>
        <dbReference type="Pfam" id="PF10145"/>
    </source>
</evidence>
<organism evidence="5 6">
    <name type="scientific">Deinococcus cavernae</name>
    <dbReference type="NCBI Taxonomy" id="2320857"/>
    <lineage>
        <taxon>Bacteria</taxon>
        <taxon>Thermotogati</taxon>
        <taxon>Deinococcota</taxon>
        <taxon>Deinococci</taxon>
        <taxon>Deinococcales</taxon>
        <taxon>Deinococcaceae</taxon>
        <taxon>Deinococcus</taxon>
    </lineage>
</organism>
<comment type="caution">
    <text evidence="5">The sequence shown here is derived from an EMBL/GenBank/DDBJ whole genome shotgun (WGS) entry which is preliminary data.</text>
</comment>
<dbReference type="PANTHER" id="PTHR37813:SF1">
    <property type="entry name" value="FELS-2 PROPHAGE PROTEIN"/>
    <property type="match status" value="1"/>
</dbReference>
<dbReference type="OrthoDB" id="74365at2"/>
<keyword evidence="3" id="KW-0472">Membrane</keyword>
<dbReference type="Pfam" id="PF10145">
    <property type="entry name" value="PhageMin_Tail"/>
    <property type="match status" value="1"/>
</dbReference>
<accession>A0A418VFK8</accession>
<dbReference type="RefSeq" id="WP_119760863.1">
    <property type="nucleotide sequence ID" value="NZ_QYUJ01000008.1"/>
</dbReference>
<dbReference type="NCBIfam" id="TIGR01760">
    <property type="entry name" value="tape_meas_TP901"/>
    <property type="match status" value="1"/>
</dbReference>
<evidence type="ECO:0000313" key="5">
    <source>
        <dbReference type="EMBL" id="RJF74915.1"/>
    </source>
</evidence>
<feature type="domain" description="Phage tail tape measure protein" evidence="4">
    <location>
        <begin position="423"/>
        <end position="616"/>
    </location>
</feature>
<evidence type="ECO:0000256" key="3">
    <source>
        <dbReference type="SAM" id="Phobius"/>
    </source>
</evidence>
<reference evidence="5 6" key="1">
    <citation type="submission" date="2018-09" db="EMBL/GenBank/DDBJ databases">
        <authorList>
            <person name="Zhu H."/>
        </authorList>
    </citation>
    <scope>NUCLEOTIDE SEQUENCE [LARGE SCALE GENOMIC DNA]</scope>
    <source>
        <strain evidence="5 6">K2S05-167</strain>
    </source>
</reference>
<dbReference type="InterPro" id="IPR010090">
    <property type="entry name" value="Phage_tape_meas"/>
</dbReference>
<feature type="region of interest" description="Disordered" evidence="2">
    <location>
        <begin position="146"/>
        <end position="173"/>
    </location>
</feature>
<keyword evidence="1" id="KW-1188">Viral release from host cell</keyword>
<protein>
    <submittedName>
        <fullName evidence="5">Phage tail tape measure protein</fullName>
    </submittedName>
</protein>
<keyword evidence="3" id="KW-0812">Transmembrane</keyword>
<evidence type="ECO:0000256" key="2">
    <source>
        <dbReference type="SAM" id="MobiDB-lite"/>
    </source>
</evidence>
<feature type="transmembrane region" description="Helical" evidence="3">
    <location>
        <begin position="757"/>
        <end position="778"/>
    </location>
</feature>
<dbReference type="PANTHER" id="PTHR37813">
    <property type="entry name" value="FELS-2 PROPHAGE PROTEIN"/>
    <property type="match status" value="1"/>
</dbReference>